<keyword evidence="3" id="KW-1185">Reference proteome</keyword>
<evidence type="ECO:0000256" key="1">
    <source>
        <dbReference type="SAM" id="Phobius"/>
    </source>
</evidence>
<feature type="transmembrane region" description="Helical" evidence="1">
    <location>
        <begin position="78"/>
        <end position="103"/>
    </location>
</feature>
<dbReference type="AlphaFoldDB" id="A0A3N1LGH3"/>
<sequence length="108" mass="10842">MTDATPPAGRGPHPLVLALAAFTVWASAFTLLYVVQAIGCAEVWPPLLHQGAMTGVWVAHLVANALLLAVAWQGRAGAMAAVGPAAAAAALASTAWTGLPLFLASACV</sequence>
<keyword evidence="1" id="KW-0812">Transmembrane</keyword>
<accession>A0A3N1LGH3</accession>
<proteinExistence type="predicted"/>
<keyword evidence="1" id="KW-0472">Membrane</keyword>
<gene>
    <name evidence="2" type="ORF">EDC65_2449</name>
</gene>
<feature type="transmembrane region" description="Helical" evidence="1">
    <location>
        <begin position="15"/>
        <end position="35"/>
    </location>
</feature>
<dbReference type="OrthoDB" id="7277252at2"/>
<protein>
    <submittedName>
        <fullName evidence="2">Uncharacterized protein</fullName>
    </submittedName>
</protein>
<organism evidence="2 3">
    <name type="scientific">Stella humosa</name>
    <dbReference type="NCBI Taxonomy" id="94"/>
    <lineage>
        <taxon>Bacteria</taxon>
        <taxon>Pseudomonadati</taxon>
        <taxon>Pseudomonadota</taxon>
        <taxon>Alphaproteobacteria</taxon>
        <taxon>Rhodospirillales</taxon>
        <taxon>Stellaceae</taxon>
        <taxon>Stella</taxon>
    </lineage>
</organism>
<evidence type="ECO:0000313" key="2">
    <source>
        <dbReference type="EMBL" id="ROP90597.1"/>
    </source>
</evidence>
<keyword evidence="1" id="KW-1133">Transmembrane helix</keyword>
<dbReference type="RefSeq" id="WP_123690009.1">
    <property type="nucleotide sequence ID" value="NZ_AP019700.1"/>
</dbReference>
<evidence type="ECO:0000313" key="3">
    <source>
        <dbReference type="Proteomes" id="UP000278222"/>
    </source>
</evidence>
<dbReference type="EMBL" id="RJKX01000014">
    <property type="protein sequence ID" value="ROP90597.1"/>
    <property type="molecule type" value="Genomic_DNA"/>
</dbReference>
<name>A0A3N1LGH3_9PROT</name>
<reference evidence="2 3" key="1">
    <citation type="submission" date="2018-11" db="EMBL/GenBank/DDBJ databases">
        <title>Genomic Encyclopedia of Type Strains, Phase IV (KMG-IV): sequencing the most valuable type-strain genomes for metagenomic binning, comparative biology and taxonomic classification.</title>
        <authorList>
            <person name="Goeker M."/>
        </authorList>
    </citation>
    <scope>NUCLEOTIDE SEQUENCE [LARGE SCALE GENOMIC DNA]</scope>
    <source>
        <strain evidence="2 3">DSM 5900</strain>
    </source>
</reference>
<comment type="caution">
    <text evidence="2">The sequence shown here is derived from an EMBL/GenBank/DDBJ whole genome shotgun (WGS) entry which is preliminary data.</text>
</comment>
<dbReference type="Proteomes" id="UP000278222">
    <property type="component" value="Unassembled WGS sequence"/>
</dbReference>
<feature type="transmembrane region" description="Helical" evidence="1">
    <location>
        <begin position="47"/>
        <end position="72"/>
    </location>
</feature>